<comment type="caution">
    <text evidence="1">The sequence shown here is derived from an EMBL/GenBank/DDBJ whole genome shotgun (WGS) entry which is preliminary data.</text>
</comment>
<protein>
    <submittedName>
        <fullName evidence="1">DUF938 domain-containing protein</fullName>
    </submittedName>
</protein>
<keyword evidence="2" id="KW-1185">Reference proteome</keyword>
<dbReference type="PANTHER" id="PTHR20974:SF0">
    <property type="entry name" value="UPF0585 PROTEIN CG18661"/>
    <property type="match status" value="1"/>
</dbReference>
<evidence type="ECO:0000313" key="2">
    <source>
        <dbReference type="Proteomes" id="UP000561181"/>
    </source>
</evidence>
<dbReference type="InterPro" id="IPR029063">
    <property type="entry name" value="SAM-dependent_MTases_sf"/>
</dbReference>
<dbReference type="EMBL" id="JABCRE010000002">
    <property type="protein sequence ID" value="NMW30909.1"/>
    <property type="molecule type" value="Genomic_DNA"/>
</dbReference>
<dbReference type="CDD" id="cd02440">
    <property type="entry name" value="AdoMet_MTases"/>
    <property type="match status" value="1"/>
</dbReference>
<dbReference type="PANTHER" id="PTHR20974">
    <property type="entry name" value="UPF0585 PROTEIN CG18661"/>
    <property type="match status" value="1"/>
</dbReference>
<evidence type="ECO:0000313" key="1">
    <source>
        <dbReference type="EMBL" id="NMW30909.1"/>
    </source>
</evidence>
<dbReference type="Gene3D" id="3.40.50.150">
    <property type="entry name" value="Vaccinia Virus protein VP39"/>
    <property type="match status" value="1"/>
</dbReference>
<name>A0A848QJG3_9SPHN</name>
<dbReference type="Proteomes" id="UP000561181">
    <property type="component" value="Unassembled WGS sequence"/>
</dbReference>
<organism evidence="1 2">
    <name type="scientific">Pontixanthobacter rizhaonensis</name>
    <dbReference type="NCBI Taxonomy" id="2730337"/>
    <lineage>
        <taxon>Bacteria</taxon>
        <taxon>Pseudomonadati</taxon>
        <taxon>Pseudomonadota</taxon>
        <taxon>Alphaproteobacteria</taxon>
        <taxon>Sphingomonadales</taxon>
        <taxon>Erythrobacteraceae</taxon>
        <taxon>Pontixanthobacter</taxon>
    </lineage>
</organism>
<dbReference type="Pfam" id="PF06080">
    <property type="entry name" value="DUF938"/>
    <property type="match status" value="1"/>
</dbReference>
<gene>
    <name evidence="1" type="ORF">HKD42_02400</name>
</gene>
<reference evidence="1 2" key="1">
    <citation type="submission" date="2020-04" db="EMBL/GenBank/DDBJ databases">
        <authorList>
            <person name="Liu A."/>
        </authorList>
    </citation>
    <scope>NUCLEOTIDE SEQUENCE [LARGE SCALE GENOMIC DNA]</scope>
    <source>
        <strain evidence="1 2">RZ02</strain>
    </source>
</reference>
<dbReference type="InterPro" id="IPR010342">
    <property type="entry name" value="DUF938"/>
</dbReference>
<proteinExistence type="predicted"/>
<sequence length="197" mass="21020">MKRHAPATARNSAAIAKVLHEELPNTGAVLEVASGSGEHAIYLAREFPALTWQPTDVEPEALGSIAAWAQDAGLPNIAPPLQLDAAAHPWPVGSVDAIFCCNMIHISPWAATQGLFRGAADALTDGPLILYGPFKETDVETAPSNLAFHQSLQSRNPQWGLRLSADLDVLAANVGLQRTARYAMPANNLILVYRRAG</sequence>
<accession>A0A848QJG3</accession>
<dbReference type="SUPFAM" id="SSF53335">
    <property type="entry name" value="S-adenosyl-L-methionine-dependent methyltransferases"/>
    <property type="match status" value="1"/>
</dbReference>
<dbReference type="RefSeq" id="WP_170009965.1">
    <property type="nucleotide sequence ID" value="NZ_JABCRE010000002.1"/>
</dbReference>
<dbReference type="AlphaFoldDB" id="A0A848QJG3"/>